<name>A0ACC2KA43_PERAE</name>
<protein>
    <submittedName>
        <fullName evidence="1">Uncharacterized protein</fullName>
    </submittedName>
</protein>
<reference evidence="1 2" key="1">
    <citation type="journal article" date="2022" name="Hortic Res">
        <title>A haplotype resolved chromosomal level avocado genome allows analysis of novel avocado genes.</title>
        <authorList>
            <person name="Nath O."/>
            <person name="Fletcher S.J."/>
            <person name="Hayward A."/>
            <person name="Shaw L.M."/>
            <person name="Masouleh A.K."/>
            <person name="Furtado A."/>
            <person name="Henry R.J."/>
            <person name="Mitter N."/>
        </authorList>
    </citation>
    <scope>NUCLEOTIDE SEQUENCE [LARGE SCALE GENOMIC DNA]</scope>
    <source>
        <strain evidence="2">cv. Hass</strain>
    </source>
</reference>
<organism evidence="1 2">
    <name type="scientific">Persea americana</name>
    <name type="common">Avocado</name>
    <dbReference type="NCBI Taxonomy" id="3435"/>
    <lineage>
        <taxon>Eukaryota</taxon>
        <taxon>Viridiplantae</taxon>
        <taxon>Streptophyta</taxon>
        <taxon>Embryophyta</taxon>
        <taxon>Tracheophyta</taxon>
        <taxon>Spermatophyta</taxon>
        <taxon>Magnoliopsida</taxon>
        <taxon>Magnoliidae</taxon>
        <taxon>Laurales</taxon>
        <taxon>Lauraceae</taxon>
        <taxon>Persea</taxon>
    </lineage>
</organism>
<keyword evidence="2" id="KW-1185">Reference proteome</keyword>
<dbReference type="EMBL" id="CM056812">
    <property type="protein sequence ID" value="KAJ8618008.1"/>
    <property type="molecule type" value="Genomic_DNA"/>
</dbReference>
<dbReference type="Proteomes" id="UP001234297">
    <property type="component" value="Chromosome 4"/>
</dbReference>
<evidence type="ECO:0000313" key="2">
    <source>
        <dbReference type="Proteomes" id="UP001234297"/>
    </source>
</evidence>
<comment type="caution">
    <text evidence="1">The sequence shown here is derived from an EMBL/GenBank/DDBJ whole genome shotgun (WGS) entry which is preliminary data.</text>
</comment>
<accession>A0ACC2KA43</accession>
<sequence length="370" mass="41616">MSLPFLPCFSSLFLLMVIFHIPTSNGEPAKFECNNTYNGITAANYTSNSIFHTNLKILLPSLSSNVSLTKGFYNTSIGEDSDKVYGLVLCRGDVPPDTCRNCTDFASADLLSRCQTRSSAIWYDLCQVQYSDTNFFDFSTTIWWFWVWSEINMTDSEVEPFKTARGQLMRDLANKAAYEPWRGMFATGELNYTSTNNVYGLMQCKPVISEDDCHKCLEDAVSKIPECCDSSIGGRVISEVCSLRFENSNFFGKSLVGGPAPQPPGTNKKLSRIIVFLIPAIAAAIILFIIVVVLLRKKKSYSQMRKTDTSTTDLEESDIFFHIDFEMIRVATDDFSEENKLGEGGFGPVYKVITDYRIKRRNVMLCPDNN</sequence>
<proteinExistence type="predicted"/>
<gene>
    <name evidence="1" type="ORF">MRB53_014194</name>
</gene>
<evidence type="ECO:0000313" key="1">
    <source>
        <dbReference type="EMBL" id="KAJ8618008.1"/>
    </source>
</evidence>